<dbReference type="Pfam" id="PF02812">
    <property type="entry name" value="ELFV_dehydrog_N"/>
    <property type="match status" value="1"/>
</dbReference>
<keyword evidence="5" id="KW-0496">Mitochondrion</keyword>
<dbReference type="Pfam" id="PF00208">
    <property type="entry name" value="ELFV_dehydrog"/>
    <property type="match status" value="1"/>
</dbReference>
<dbReference type="InterPro" id="IPR033922">
    <property type="entry name" value="NAD_bind_Glu_DH"/>
</dbReference>
<dbReference type="InterPro" id="IPR006096">
    <property type="entry name" value="Glu/Leu/Phe/Val/Trp_DH_C"/>
</dbReference>
<dbReference type="AlphaFoldDB" id="A0A482XDD6"/>
<dbReference type="EC" id="1.4.1.3" evidence="3"/>
<evidence type="ECO:0000256" key="5">
    <source>
        <dbReference type="ARBA" id="ARBA00023128"/>
    </source>
</evidence>
<dbReference type="PROSITE" id="PS00074">
    <property type="entry name" value="GLFV_DEHYDROGENASE"/>
    <property type="match status" value="1"/>
</dbReference>
<evidence type="ECO:0000256" key="3">
    <source>
        <dbReference type="ARBA" id="ARBA00012889"/>
    </source>
</evidence>
<dbReference type="CDD" id="cd01076">
    <property type="entry name" value="NAD_bind_1_Glu_DH"/>
    <property type="match status" value="1"/>
</dbReference>
<name>A0A482XDD6_LAOST</name>
<comment type="catalytic activity">
    <reaction evidence="7">
        <text>L-glutamate + NADP(+) + H2O = 2-oxoglutarate + NH4(+) + NADPH + H(+)</text>
        <dbReference type="Rhea" id="RHEA:11612"/>
        <dbReference type="ChEBI" id="CHEBI:15377"/>
        <dbReference type="ChEBI" id="CHEBI:15378"/>
        <dbReference type="ChEBI" id="CHEBI:16810"/>
        <dbReference type="ChEBI" id="CHEBI:28938"/>
        <dbReference type="ChEBI" id="CHEBI:29985"/>
        <dbReference type="ChEBI" id="CHEBI:57783"/>
        <dbReference type="ChEBI" id="CHEBI:58349"/>
        <dbReference type="EC" id="1.4.1.3"/>
    </reaction>
</comment>
<dbReference type="PANTHER" id="PTHR11606">
    <property type="entry name" value="GLUTAMATE DEHYDROGENASE"/>
    <property type="match status" value="1"/>
</dbReference>
<dbReference type="FunFam" id="3.40.50.720:FF:000100">
    <property type="entry name" value="Glutamate dehydrogenase 1, mitochondrial"/>
    <property type="match status" value="1"/>
</dbReference>
<evidence type="ECO:0000256" key="4">
    <source>
        <dbReference type="ARBA" id="ARBA00023002"/>
    </source>
</evidence>
<evidence type="ECO:0000313" key="11">
    <source>
        <dbReference type="Proteomes" id="UP000291343"/>
    </source>
</evidence>
<dbReference type="GO" id="GO:0005739">
    <property type="term" value="C:mitochondrion"/>
    <property type="evidence" value="ECO:0007669"/>
    <property type="project" value="UniProtKB-SubCell"/>
</dbReference>
<dbReference type="InterPro" id="IPR006097">
    <property type="entry name" value="Glu/Leu/Phe/Val/Trp_DH_dimer"/>
</dbReference>
<gene>
    <name evidence="10" type="ORF">LSTR_LSTR001710</name>
</gene>
<dbReference type="InterPro" id="IPR033524">
    <property type="entry name" value="Glu/Leu/Phe/Val_DH_AS"/>
</dbReference>
<proteinExistence type="inferred from homology"/>
<comment type="catalytic activity">
    <reaction evidence="6">
        <text>L-glutamate + NAD(+) + H2O = 2-oxoglutarate + NH4(+) + NADH + H(+)</text>
        <dbReference type="Rhea" id="RHEA:15133"/>
        <dbReference type="ChEBI" id="CHEBI:15377"/>
        <dbReference type="ChEBI" id="CHEBI:15378"/>
        <dbReference type="ChEBI" id="CHEBI:16810"/>
        <dbReference type="ChEBI" id="CHEBI:28938"/>
        <dbReference type="ChEBI" id="CHEBI:29985"/>
        <dbReference type="ChEBI" id="CHEBI:57540"/>
        <dbReference type="ChEBI" id="CHEBI:57945"/>
        <dbReference type="EC" id="1.4.1.3"/>
    </reaction>
</comment>
<comment type="caution">
    <text evidence="10">The sequence shown here is derived from an EMBL/GenBank/DDBJ whole genome shotgun (WGS) entry which is preliminary data.</text>
</comment>
<evidence type="ECO:0000259" key="9">
    <source>
        <dbReference type="SMART" id="SM00839"/>
    </source>
</evidence>
<evidence type="ECO:0000256" key="6">
    <source>
        <dbReference type="ARBA" id="ARBA00047867"/>
    </source>
</evidence>
<dbReference type="SMR" id="A0A482XDD6"/>
<dbReference type="SUPFAM" id="SSF51735">
    <property type="entry name" value="NAD(P)-binding Rossmann-fold domains"/>
    <property type="match status" value="1"/>
</dbReference>
<dbReference type="GO" id="GO:0004352">
    <property type="term" value="F:glutamate dehydrogenase (NAD+) activity"/>
    <property type="evidence" value="ECO:0007669"/>
    <property type="project" value="TreeGrafter"/>
</dbReference>
<comment type="subcellular location">
    <subcellularLocation>
        <location evidence="1">Mitochondrion</location>
    </subcellularLocation>
</comment>
<dbReference type="STRING" id="195883.A0A482XDD6"/>
<accession>A0A482XDD6</accession>
<evidence type="ECO:0000256" key="8">
    <source>
        <dbReference type="RuleBase" id="RU004417"/>
    </source>
</evidence>
<dbReference type="EMBL" id="QKKF02012754">
    <property type="protein sequence ID" value="RZF43449.1"/>
    <property type="molecule type" value="Genomic_DNA"/>
</dbReference>
<dbReference type="GO" id="GO:0006538">
    <property type="term" value="P:L-glutamate catabolic process"/>
    <property type="evidence" value="ECO:0007669"/>
    <property type="project" value="TreeGrafter"/>
</dbReference>
<dbReference type="PRINTS" id="PR00082">
    <property type="entry name" value="GLFDHDRGNASE"/>
</dbReference>
<dbReference type="InterPro" id="IPR036291">
    <property type="entry name" value="NAD(P)-bd_dom_sf"/>
</dbReference>
<keyword evidence="11" id="KW-1185">Reference proteome</keyword>
<feature type="domain" description="Glutamate/phenylalanine/leucine/valine/L-tryptophan dehydrogenase C-terminal" evidence="9">
    <location>
        <begin position="253"/>
        <end position="543"/>
    </location>
</feature>
<dbReference type="Gene3D" id="3.40.50.720">
    <property type="entry name" value="NAD(P)-binding Rossmann-like Domain"/>
    <property type="match status" value="1"/>
</dbReference>
<protein>
    <recommendedName>
        <fullName evidence="3">glutamate dehydrogenase [NAD(P)(+)]</fullName>
        <ecNumber evidence="3">1.4.1.3</ecNumber>
    </recommendedName>
</protein>
<dbReference type="SUPFAM" id="SSF53223">
    <property type="entry name" value="Aminoacid dehydrogenase-like, N-terminal domain"/>
    <property type="match status" value="1"/>
</dbReference>
<dbReference type="Gene3D" id="1.10.287.140">
    <property type="match status" value="1"/>
</dbReference>
<dbReference type="InterPro" id="IPR046346">
    <property type="entry name" value="Aminoacid_DH-like_N_sf"/>
</dbReference>
<dbReference type="OrthoDB" id="6718861at2759"/>
<evidence type="ECO:0000256" key="1">
    <source>
        <dbReference type="ARBA" id="ARBA00004173"/>
    </source>
</evidence>
<dbReference type="SMART" id="SM00839">
    <property type="entry name" value="ELFV_dehydrog"/>
    <property type="match status" value="1"/>
</dbReference>
<dbReference type="Proteomes" id="UP000291343">
    <property type="component" value="Unassembled WGS sequence"/>
</dbReference>
<dbReference type="InParanoid" id="A0A482XDD6"/>
<dbReference type="InterPro" id="IPR006095">
    <property type="entry name" value="Glu/Leu/Phe/Val/Trp_DH"/>
</dbReference>
<sequence>MTFLTALKRAANLRKCMPVTPLRLFARPISVSSSSLFHMIPEELESIPTDSDPQFSDMVKYNFHLSAQVLEDFFLEKLSQRKYKDPNARMEAIINIMSSCQSCLRIDFPIKRDNSQYEMITSYRAHHCSHRTPMKGGVRYSLDVDADEVEALAALMTYKNACANVPFGGSKGGIRIDPTCYSKTELQTITRRFLIELTKHNYVGPAIDCIGPDMNTGPREMGWMADAYLKTLGFQNVDSAAVVSGKPLHLGGLRGRLSATGRGMYAAAEFFLEDEELMKKIGLTPGLKGKTFIVQGFGNVGYHVSRYLVRGGAKCVGVSEKDVGIYNPDGIEPEKLEEYRESNKRSVKGFPGGKEVEPSINVLFEQCDILIPSATEKIITADNAKAVKAKMIIEGANGPTTPGADKILLENNVLVLPDIYVNAGGVTASYYEWLKNINHVSFGKLSFGNEKEIAELLLQSVEESMKKELNKDDIKVIMTKKLSNRMQENSEKDIVLSSLAHNIRKSGKEVLQMAKDHDLGLNLRLAAYCNATSKIFETYENAGLAIT</sequence>
<comment type="similarity">
    <text evidence="2 8">Belongs to the Glu/Leu/Phe/Val dehydrogenases family.</text>
</comment>
<reference evidence="10 11" key="1">
    <citation type="journal article" date="2017" name="Gigascience">
        <title>Genome sequence of the small brown planthopper, Laodelphax striatellus.</title>
        <authorList>
            <person name="Zhu J."/>
            <person name="Jiang F."/>
            <person name="Wang X."/>
            <person name="Yang P."/>
            <person name="Bao Y."/>
            <person name="Zhao W."/>
            <person name="Wang W."/>
            <person name="Lu H."/>
            <person name="Wang Q."/>
            <person name="Cui N."/>
            <person name="Li J."/>
            <person name="Chen X."/>
            <person name="Luo L."/>
            <person name="Yu J."/>
            <person name="Kang L."/>
            <person name="Cui F."/>
        </authorList>
    </citation>
    <scope>NUCLEOTIDE SEQUENCE [LARGE SCALE GENOMIC DNA]</scope>
    <source>
        <strain evidence="10">Lst14</strain>
    </source>
</reference>
<keyword evidence="4 8" id="KW-0560">Oxidoreductase</keyword>
<evidence type="ECO:0000313" key="10">
    <source>
        <dbReference type="EMBL" id="RZF43449.1"/>
    </source>
</evidence>
<dbReference type="PANTHER" id="PTHR11606:SF7">
    <property type="entry name" value="GLUTAMATE DEHYDROGENASE"/>
    <property type="match status" value="1"/>
</dbReference>
<evidence type="ECO:0000256" key="7">
    <source>
        <dbReference type="ARBA" id="ARBA00048577"/>
    </source>
</evidence>
<dbReference type="Gene3D" id="3.40.50.10860">
    <property type="entry name" value="Leucine Dehydrogenase, chain A, domain 1"/>
    <property type="match status" value="1"/>
</dbReference>
<organism evidence="10 11">
    <name type="scientific">Laodelphax striatellus</name>
    <name type="common">Small brown planthopper</name>
    <name type="synonym">Delphax striatella</name>
    <dbReference type="NCBI Taxonomy" id="195883"/>
    <lineage>
        <taxon>Eukaryota</taxon>
        <taxon>Metazoa</taxon>
        <taxon>Ecdysozoa</taxon>
        <taxon>Arthropoda</taxon>
        <taxon>Hexapoda</taxon>
        <taxon>Insecta</taxon>
        <taxon>Pterygota</taxon>
        <taxon>Neoptera</taxon>
        <taxon>Paraneoptera</taxon>
        <taxon>Hemiptera</taxon>
        <taxon>Auchenorrhyncha</taxon>
        <taxon>Fulgoroidea</taxon>
        <taxon>Delphacidae</taxon>
        <taxon>Criomorphinae</taxon>
        <taxon>Laodelphax</taxon>
    </lineage>
</organism>
<evidence type="ECO:0000256" key="2">
    <source>
        <dbReference type="ARBA" id="ARBA00006382"/>
    </source>
</evidence>